<dbReference type="EMBL" id="BMER01000007">
    <property type="protein sequence ID" value="GGH04923.1"/>
    <property type="molecule type" value="Genomic_DNA"/>
</dbReference>
<accession>A0A917MHM2</accession>
<dbReference type="SUPFAM" id="SSF49464">
    <property type="entry name" value="Carboxypeptidase regulatory domain-like"/>
    <property type="match status" value="1"/>
</dbReference>
<reference evidence="1" key="1">
    <citation type="journal article" date="2014" name="Int. J. Syst. Evol. Microbiol.">
        <title>Complete genome sequence of Corynebacterium casei LMG S-19264T (=DSM 44701T), isolated from a smear-ripened cheese.</title>
        <authorList>
            <consortium name="US DOE Joint Genome Institute (JGI-PGF)"/>
            <person name="Walter F."/>
            <person name="Albersmeier A."/>
            <person name="Kalinowski J."/>
            <person name="Ruckert C."/>
        </authorList>
    </citation>
    <scope>NUCLEOTIDE SEQUENCE</scope>
    <source>
        <strain evidence="1">CGMCC 1.12195</strain>
    </source>
</reference>
<proteinExistence type="predicted"/>
<sequence>MQRQRSIPSTKVNVVIKALYVFLLLGIAASHVAAQDSLLTGYVLELDSGEPLQYVEIKNLKTGVAAESLEDGRFSIAAKKNERLQFEYPGYRTDTLVVIEFTIKRVYMAPDGSAIQLDEVQIQAMTDSRLDAELKRAEVEGQFTETSQQRGGVRISPSRWFGKTGRQARQRHEMLLAEKERRQIDARFTPEAIMAITPLKGEDLELYMTKYRPTVEFLTTANESDLRLYIMDTYAKFKALTPKQRSEIKIPERESR</sequence>
<dbReference type="AlphaFoldDB" id="A0A917MHM2"/>
<comment type="caution">
    <text evidence="1">The sequence shown here is derived from an EMBL/GenBank/DDBJ whole genome shotgun (WGS) entry which is preliminary data.</text>
</comment>
<name>A0A917MHM2_9SPHI</name>
<evidence type="ECO:0000313" key="1">
    <source>
        <dbReference type="EMBL" id="GGH04923.1"/>
    </source>
</evidence>
<reference evidence="1" key="2">
    <citation type="submission" date="2020-09" db="EMBL/GenBank/DDBJ databases">
        <authorList>
            <person name="Sun Q."/>
            <person name="Zhou Y."/>
        </authorList>
    </citation>
    <scope>NUCLEOTIDE SEQUENCE</scope>
    <source>
        <strain evidence="1">CGMCC 1.12195</strain>
    </source>
</reference>
<protein>
    <recommendedName>
        <fullName evidence="3">CarboxypepD_reg-like domain-containing protein</fullName>
    </recommendedName>
</protein>
<evidence type="ECO:0008006" key="3">
    <source>
        <dbReference type="Google" id="ProtNLM"/>
    </source>
</evidence>
<keyword evidence="2" id="KW-1185">Reference proteome</keyword>
<dbReference type="RefSeq" id="WP_188508548.1">
    <property type="nucleotide sequence ID" value="NZ_BMER01000007.1"/>
</dbReference>
<dbReference type="Proteomes" id="UP000660862">
    <property type="component" value="Unassembled WGS sequence"/>
</dbReference>
<organism evidence="1 2">
    <name type="scientific">Parapedobacter pyrenivorans</name>
    <dbReference type="NCBI Taxonomy" id="1305674"/>
    <lineage>
        <taxon>Bacteria</taxon>
        <taxon>Pseudomonadati</taxon>
        <taxon>Bacteroidota</taxon>
        <taxon>Sphingobacteriia</taxon>
        <taxon>Sphingobacteriales</taxon>
        <taxon>Sphingobacteriaceae</taxon>
        <taxon>Parapedobacter</taxon>
    </lineage>
</organism>
<dbReference type="InterPro" id="IPR008969">
    <property type="entry name" value="CarboxyPept-like_regulatory"/>
</dbReference>
<evidence type="ECO:0000313" key="2">
    <source>
        <dbReference type="Proteomes" id="UP000660862"/>
    </source>
</evidence>
<gene>
    <name evidence="1" type="ORF">GCM10007415_46620</name>
</gene>